<dbReference type="PANTHER" id="PTHR24221">
    <property type="entry name" value="ATP-BINDING CASSETTE SUB-FAMILY B"/>
    <property type="match status" value="1"/>
</dbReference>
<dbReference type="Gene3D" id="3.40.50.300">
    <property type="entry name" value="P-loop containing nucleotide triphosphate hydrolases"/>
    <property type="match status" value="1"/>
</dbReference>
<feature type="compositionally biased region" description="Low complexity" evidence="5">
    <location>
        <begin position="549"/>
        <end position="572"/>
    </location>
</feature>
<evidence type="ECO:0000313" key="9">
    <source>
        <dbReference type="EMBL" id="WUX39316.1"/>
    </source>
</evidence>
<gene>
    <name evidence="9" type="ORF">OG367_25265</name>
</gene>
<keyword evidence="2 6" id="KW-0812">Transmembrane</keyword>
<evidence type="ECO:0000256" key="6">
    <source>
        <dbReference type="SAM" id="Phobius"/>
    </source>
</evidence>
<dbReference type="PROSITE" id="PS00211">
    <property type="entry name" value="ABC_TRANSPORTER_1"/>
    <property type="match status" value="1"/>
</dbReference>
<evidence type="ECO:0000259" key="8">
    <source>
        <dbReference type="PROSITE" id="PS50929"/>
    </source>
</evidence>
<dbReference type="InterPro" id="IPR017871">
    <property type="entry name" value="ABC_transporter-like_CS"/>
</dbReference>
<evidence type="ECO:0000256" key="3">
    <source>
        <dbReference type="ARBA" id="ARBA00022989"/>
    </source>
</evidence>
<dbReference type="RefSeq" id="WP_329357613.1">
    <property type="nucleotide sequence ID" value="NZ_CP109490.1"/>
</dbReference>
<feature type="domain" description="ABC transmembrane type-1" evidence="8">
    <location>
        <begin position="36"/>
        <end position="316"/>
    </location>
</feature>
<evidence type="ECO:0000256" key="2">
    <source>
        <dbReference type="ARBA" id="ARBA00022692"/>
    </source>
</evidence>
<protein>
    <submittedName>
        <fullName evidence="9">ABC transporter ATP-binding protein/permease</fullName>
    </submittedName>
</protein>
<dbReference type="PANTHER" id="PTHR24221:SF654">
    <property type="entry name" value="ATP-BINDING CASSETTE SUB-FAMILY B MEMBER 6"/>
    <property type="match status" value="1"/>
</dbReference>
<reference evidence="9" key="1">
    <citation type="submission" date="2022-10" db="EMBL/GenBank/DDBJ databases">
        <title>The complete genomes of actinobacterial strains from the NBC collection.</title>
        <authorList>
            <person name="Joergensen T.S."/>
            <person name="Alvarez Arevalo M."/>
            <person name="Sterndorff E.B."/>
            <person name="Faurdal D."/>
            <person name="Vuksanovic O."/>
            <person name="Mourched A.-S."/>
            <person name="Charusanti P."/>
            <person name="Shaw S."/>
            <person name="Blin K."/>
            <person name="Weber T."/>
        </authorList>
    </citation>
    <scope>NUCLEOTIDE SEQUENCE</scope>
    <source>
        <strain evidence="9">NBC_01436</strain>
    </source>
</reference>
<dbReference type="Gene3D" id="1.20.1560.10">
    <property type="entry name" value="ABC transporter type 1, transmembrane domain"/>
    <property type="match status" value="1"/>
</dbReference>
<dbReference type="SUPFAM" id="SSF90123">
    <property type="entry name" value="ABC transporter transmembrane region"/>
    <property type="match status" value="1"/>
</dbReference>
<comment type="subcellular location">
    <subcellularLocation>
        <location evidence="1">Cell membrane</location>
        <topology evidence="1">Multi-pass membrane protein</topology>
    </subcellularLocation>
</comment>
<dbReference type="InterPro" id="IPR036640">
    <property type="entry name" value="ABC1_TM_sf"/>
</dbReference>
<dbReference type="PROSITE" id="PS50929">
    <property type="entry name" value="ABC_TM1F"/>
    <property type="match status" value="1"/>
</dbReference>
<dbReference type="PROSITE" id="PS50893">
    <property type="entry name" value="ABC_TRANSPORTER_2"/>
    <property type="match status" value="1"/>
</dbReference>
<evidence type="ECO:0000256" key="1">
    <source>
        <dbReference type="ARBA" id="ARBA00004651"/>
    </source>
</evidence>
<feature type="transmembrane region" description="Helical" evidence="6">
    <location>
        <begin position="169"/>
        <end position="191"/>
    </location>
</feature>
<sequence length="572" mass="58770">MTAPDRTPRPGAPASPSPAALVRLATSGSGRGARLAVAGAGFAGHQVAEALVPVLLGLVIDRAIGRSDPGALLGLLGALAALFAALILCWRTGSRLTTGVYAYGEHDLRLLATGRALHPRGMAARRPPGEVLTIATSDASNISGVSWLIAEQGAALAGLLTAAVSLLLISWQLAAVVLAATAVQLVVLHLLSGPLDRRVYAEQREAARAGALATDFTAGIRVLKGFGAEGAAVRRYRRASRDSMAAALRRVRSLAGLTALNSAVSGVFLAGIALLAAWHALEGRLSVGEFVAAIGLAQVVSGPMRTLGFFGASLAAKRGSARRLAELLAEPHRVTHRPEPDGLPSSDALFALRYGPVTITARPGELIGVRADGTAAEELAALASCRTAAEPGSYVLAGRDAAALSPHEARRTVYAPPHDASVFTGTVAENLATDGVSARATAASGLDDVLTHLPEGLASQVGEQGRLLSGGQRQRLLLARALHQPQPVLVLHEPTTSVDSVTEDRIARALRASGRTIVLITTGPTLLSACHRVHDLTPDTATNPGATVPPQNATTPGPATTPEPATTTRATR</sequence>
<evidence type="ECO:0000256" key="5">
    <source>
        <dbReference type="SAM" id="MobiDB-lite"/>
    </source>
</evidence>
<dbReference type="InterPro" id="IPR027417">
    <property type="entry name" value="P-loop_NTPase"/>
</dbReference>
<dbReference type="EMBL" id="CP109491">
    <property type="protein sequence ID" value="WUX39316.1"/>
    <property type="molecule type" value="Genomic_DNA"/>
</dbReference>
<keyword evidence="10" id="KW-1185">Reference proteome</keyword>
<dbReference type="InterPro" id="IPR039421">
    <property type="entry name" value="Type_1_exporter"/>
</dbReference>
<name>A0ABZ1ZQL8_STRAQ</name>
<feature type="region of interest" description="Disordered" evidence="5">
    <location>
        <begin position="537"/>
        <end position="572"/>
    </location>
</feature>
<feature type="transmembrane region" description="Helical" evidence="6">
    <location>
        <begin position="72"/>
        <end position="93"/>
    </location>
</feature>
<dbReference type="Pfam" id="PF00005">
    <property type="entry name" value="ABC_tran"/>
    <property type="match status" value="1"/>
</dbReference>
<keyword evidence="9" id="KW-0067">ATP-binding</keyword>
<evidence type="ECO:0000256" key="4">
    <source>
        <dbReference type="ARBA" id="ARBA00023136"/>
    </source>
</evidence>
<feature type="transmembrane region" description="Helical" evidence="6">
    <location>
        <begin position="254"/>
        <end position="278"/>
    </location>
</feature>
<dbReference type="InterPro" id="IPR003439">
    <property type="entry name" value="ABC_transporter-like_ATP-bd"/>
</dbReference>
<dbReference type="Pfam" id="PF00664">
    <property type="entry name" value="ABC_membrane"/>
    <property type="match status" value="1"/>
</dbReference>
<organism evidence="9 10">
    <name type="scientific">Streptomyces anulatus</name>
    <name type="common">Streptomyces chrysomallus</name>
    <dbReference type="NCBI Taxonomy" id="1892"/>
    <lineage>
        <taxon>Bacteria</taxon>
        <taxon>Bacillati</taxon>
        <taxon>Actinomycetota</taxon>
        <taxon>Actinomycetes</taxon>
        <taxon>Kitasatosporales</taxon>
        <taxon>Streptomycetaceae</taxon>
        <taxon>Streptomyces</taxon>
    </lineage>
</organism>
<evidence type="ECO:0000313" key="10">
    <source>
        <dbReference type="Proteomes" id="UP001431926"/>
    </source>
</evidence>
<feature type="domain" description="ABC transporter" evidence="7">
    <location>
        <begin position="338"/>
        <end position="563"/>
    </location>
</feature>
<dbReference type="Proteomes" id="UP001431926">
    <property type="component" value="Chromosome"/>
</dbReference>
<proteinExistence type="predicted"/>
<keyword evidence="4 6" id="KW-0472">Membrane</keyword>
<dbReference type="InterPro" id="IPR011527">
    <property type="entry name" value="ABC1_TM_dom"/>
</dbReference>
<accession>A0ABZ1ZQL8</accession>
<evidence type="ECO:0000259" key="7">
    <source>
        <dbReference type="PROSITE" id="PS50893"/>
    </source>
</evidence>
<dbReference type="GO" id="GO:0005524">
    <property type="term" value="F:ATP binding"/>
    <property type="evidence" value="ECO:0007669"/>
    <property type="project" value="UniProtKB-KW"/>
</dbReference>
<dbReference type="SUPFAM" id="SSF52540">
    <property type="entry name" value="P-loop containing nucleoside triphosphate hydrolases"/>
    <property type="match status" value="1"/>
</dbReference>
<keyword evidence="9" id="KW-0547">Nucleotide-binding</keyword>
<keyword evidence="3 6" id="KW-1133">Transmembrane helix</keyword>